<accession>A0A926EE31</accession>
<dbReference type="AlphaFoldDB" id="A0A926EE31"/>
<dbReference type="GO" id="GO:0032259">
    <property type="term" value="P:methylation"/>
    <property type="evidence" value="ECO:0007669"/>
    <property type="project" value="UniProtKB-KW"/>
</dbReference>
<dbReference type="Pfam" id="PF08241">
    <property type="entry name" value="Methyltransf_11"/>
    <property type="match status" value="1"/>
</dbReference>
<name>A0A926EE31_9FIRM</name>
<proteinExistence type="predicted"/>
<dbReference type="Proteomes" id="UP000660861">
    <property type="component" value="Unassembled WGS sequence"/>
</dbReference>
<dbReference type="PANTHER" id="PTHR43861">
    <property type="entry name" value="TRANS-ACONITATE 2-METHYLTRANSFERASE-RELATED"/>
    <property type="match status" value="1"/>
</dbReference>
<gene>
    <name evidence="2" type="ORF">H8709_06155</name>
</gene>
<reference evidence="2" key="1">
    <citation type="submission" date="2020-08" db="EMBL/GenBank/DDBJ databases">
        <title>Genome public.</title>
        <authorList>
            <person name="Liu C."/>
            <person name="Sun Q."/>
        </authorList>
    </citation>
    <scope>NUCLEOTIDE SEQUENCE</scope>
    <source>
        <strain evidence="2">NSJ-54</strain>
    </source>
</reference>
<dbReference type="PANTHER" id="PTHR43861:SF1">
    <property type="entry name" value="TRANS-ACONITATE 2-METHYLTRANSFERASE"/>
    <property type="match status" value="1"/>
</dbReference>
<dbReference type="InterPro" id="IPR029063">
    <property type="entry name" value="SAM-dependent_MTases_sf"/>
</dbReference>
<dbReference type="InterPro" id="IPR013216">
    <property type="entry name" value="Methyltransf_11"/>
</dbReference>
<evidence type="ECO:0000313" key="3">
    <source>
        <dbReference type="Proteomes" id="UP000660861"/>
    </source>
</evidence>
<evidence type="ECO:0000259" key="1">
    <source>
        <dbReference type="Pfam" id="PF08241"/>
    </source>
</evidence>
<dbReference type="EMBL" id="JACRTC010000003">
    <property type="protein sequence ID" value="MBC8570411.1"/>
    <property type="molecule type" value="Genomic_DNA"/>
</dbReference>
<organism evidence="2 3">
    <name type="scientific">Zongyangia hominis</name>
    <dbReference type="NCBI Taxonomy" id="2763677"/>
    <lineage>
        <taxon>Bacteria</taxon>
        <taxon>Bacillati</taxon>
        <taxon>Bacillota</taxon>
        <taxon>Clostridia</taxon>
        <taxon>Eubacteriales</taxon>
        <taxon>Oscillospiraceae</taxon>
        <taxon>Zongyangia</taxon>
    </lineage>
</organism>
<keyword evidence="2" id="KW-0808">Transferase</keyword>
<protein>
    <submittedName>
        <fullName evidence="2">Class I SAM-dependent methyltransferase</fullName>
    </submittedName>
</protein>
<dbReference type="SUPFAM" id="SSF53335">
    <property type="entry name" value="S-adenosyl-L-methionine-dependent methyltransferases"/>
    <property type="match status" value="1"/>
</dbReference>
<dbReference type="Gene3D" id="3.40.50.150">
    <property type="entry name" value="Vaccinia Virus protein VP39"/>
    <property type="match status" value="1"/>
</dbReference>
<keyword evidence="2" id="KW-0489">Methyltransferase</keyword>
<dbReference type="CDD" id="cd02440">
    <property type="entry name" value="AdoMet_MTases"/>
    <property type="match status" value="1"/>
</dbReference>
<feature type="domain" description="Methyltransferase type 11" evidence="1">
    <location>
        <begin position="43"/>
        <end position="134"/>
    </location>
</feature>
<evidence type="ECO:0000313" key="2">
    <source>
        <dbReference type="EMBL" id="MBC8570411.1"/>
    </source>
</evidence>
<sequence>MENKIQAYFDALAPRWDQMCSHDQEKIHRILDACAIAPTDRVLDIACGTGVLAPYLRERNPAAVTAIDLSPQMIARAREKHPEGVRFLCGDVLELRGETFDVCIVYSAFPHFLEPERLIQKAWELLSPGGRLVVAHSQSRAQINAVHGGSASEISMGLMEASRLQSLMEPLFTVTERIDNEEMYLVRGVK</sequence>
<dbReference type="RefSeq" id="WP_262397507.1">
    <property type="nucleotide sequence ID" value="NZ_JACRTC010000003.1"/>
</dbReference>
<dbReference type="GO" id="GO:0008757">
    <property type="term" value="F:S-adenosylmethionine-dependent methyltransferase activity"/>
    <property type="evidence" value="ECO:0007669"/>
    <property type="project" value="InterPro"/>
</dbReference>
<keyword evidence="3" id="KW-1185">Reference proteome</keyword>
<comment type="caution">
    <text evidence="2">The sequence shown here is derived from an EMBL/GenBank/DDBJ whole genome shotgun (WGS) entry which is preliminary data.</text>
</comment>